<evidence type="ECO:0000313" key="1">
    <source>
        <dbReference type="EMBL" id="AXN53717.1"/>
    </source>
</evidence>
<reference evidence="1 2" key="1">
    <citation type="submission" date="2018-07" db="EMBL/GenBank/DDBJ databases">
        <title>Relating species composition and interactions to biofilm formation in a model drinking water community.</title>
        <authorList>
            <person name="Thompson A."/>
            <person name="English E.L."/>
            <person name="Willsey G."/>
            <person name="Nock A.M."/>
            <person name="Eckstrom K."/>
            <person name="Tighe S.W."/>
            <person name="Bavelock M."/>
            <person name="Cairns B."/>
            <person name="Foote A."/>
            <person name="Schulman H."/>
            <person name="Gupta S."/>
            <person name="Kadouri D."/>
            <person name="Wargo M.J."/>
        </authorList>
    </citation>
    <scope>NUCLEOTIDE SEQUENCE [LARGE SCALE GENOMIC DNA]</scope>
    <source>
        <strain evidence="1">SPS</strain>
    </source>
</reference>
<name>A0A346FDA3_9CAUD</name>
<gene>
    <name evidence="1" type="ORF">SPS_6</name>
</gene>
<protein>
    <submittedName>
        <fullName evidence="1">Uncharacterized protein</fullName>
    </submittedName>
</protein>
<evidence type="ECO:0000313" key="2">
    <source>
        <dbReference type="Proteomes" id="UP000260554"/>
    </source>
</evidence>
<organism evidence="1 2">
    <name type="scientific">Sphingomonas phage Scott</name>
    <dbReference type="NCBI Taxonomy" id="2282912"/>
    <lineage>
        <taxon>Viruses</taxon>
        <taxon>Duplodnaviria</taxon>
        <taxon>Heunggongvirae</taxon>
        <taxon>Uroviricota</taxon>
        <taxon>Caudoviricetes</taxon>
        <taxon>Autographivirales</taxon>
        <taxon>Autonotataviridae</taxon>
        <taxon>Scottvirus</taxon>
        <taxon>Scottvirus scott</taxon>
    </lineage>
</organism>
<proteinExistence type="predicted"/>
<dbReference type="EMBL" id="MH684921">
    <property type="protein sequence ID" value="AXN53717.1"/>
    <property type="molecule type" value="Genomic_DNA"/>
</dbReference>
<sequence>MDRVFADFGATAHAPLNPANPVDREWNVAVRHIANKVCPSGWDETARFEDAPTTLQALIEYAKVNGRLMIATEDSDGTIFDCADTNVHLRAWHDSVHYRYKLAFNVAGEAAAVYVQCAHVFRVYGVNPRSIRFAQWLLADILGLVIHHKQTGKYPKNKRAGTVNAAPRWKALATRLAFSIDYADMGLDVEACALDAAKADWGSYTE</sequence>
<dbReference type="Proteomes" id="UP000260554">
    <property type="component" value="Segment"/>
</dbReference>
<accession>A0A346FDA3</accession>
<keyword evidence="2" id="KW-1185">Reference proteome</keyword>